<gene>
    <name evidence="3" type="ordered locus">MGMSRv2__3347</name>
</gene>
<dbReference type="GO" id="GO:0005524">
    <property type="term" value="F:ATP binding"/>
    <property type="evidence" value="ECO:0007669"/>
    <property type="project" value="UniProtKB-KW"/>
</dbReference>
<dbReference type="EMBL" id="HG794546">
    <property type="protein sequence ID" value="CDL00562.1"/>
    <property type="molecule type" value="Genomic_DNA"/>
</dbReference>
<evidence type="ECO:0000313" key="4">
    <source>
        <dbReference type="Proteomes" id="UP000018922"/>
    </source>
</evidence>
<dbReference type="InterPro" id="IPR050742">
    <property type="entry name" value="Helicase_Restrict-Modif_Enz"/>
</dbReference>
<protein>
    <submittedName>
        <fullName evidence="3">Uncharacterized protein</fullName>
    </submittedName>
</protein>
<sequence>MIRQLLMPTNEAFSRIKIDAQLKDVGWSLTDGHSVRYEYHLPDKTKADYVLCNRHGHALAVVEAKRASINPVEAEKQALDYAKQVDVPFIFLANGDEVWFWEWEKEAHPRLVATFSSQEDLERATALRTLRVDPLTVPIDDKIAGRDYQKACINKLSEEITLGRRKMLVSMATGCGKTRLSISS</sequence>
<evidence type="ECO:0000259" key="2">
    <source>
        <dbReference type="Pfam" id="PF13588"/>
    </source>
</evidence>
<dbReference type="GO" id="GO:0009035">
    <property type="term" value="F:type I site-specific deoxyribonuclease activity"/>
    <property type="evidence" value="ECO:0007669"/>
    <property type="project" value="UniProtKB-EC"/>
</dbReference>
<dbReference type="SUPFAM" id="SSF52540">
    <property type="entry name" value="P-loop containing nucleoside triphosphate hydrolases"/>
    <property type="match status" value="1"/>
</dbReference>
<organism evidence="3 4">
    <name type="scientific">Magnetospirillum gryphiswaldense (strain DSM 6361 / JCM 21280 / NBRC 15271 / MSR-1)</name>
    <dbReference type="NCBI Taxonomy" id="431944"/>
    <lineage>
        <taxon>Bacteria</taxon>
        <taxon>Pseudomonadati</taxon>
        <taxon>Pseudomonadota</taxon>
        <taxon>Alphaproteobacteria</taxon>
        <taxon>Rhodospirillales</taxon>
        <taxon>Rhodospirillaceae</taxon>
        <taxon>Magnetospirillum</taxon>
    </lineage>
</organism>
<dbReference type="AlphaFoldDB" id="V6F5B0"/>
<dbReference type="InterPro" id="IPR027417">
    <property type="entry name" value="P-loop_NTPase"/>
</dbReference>
<evidence type="ECO:0000313" key="3">
    <source>
        <dbReference type="EMBL" id="CDL00562.1"/>
    </source>
</evidence>
<dbReference type="Pfam" id="PF13588">
    <property type="entry name" value="HSDR_N_2"/>
    <property type="match status" value="1"/>
</dbReference>
<dbReference type="eggNOG" id="COG4096">
    <property type="taxonomic scope" value="Bacteria"/>
</dbReference>
<dbReference type="GO" id="GO:0003677">
    <property type="term" value="F:DNA binding"/>
    <property type="evidence" value="ECO:0007669"/>
    <property type="project" value="UniProtKB-KW"/>
</dbReference>
<dbReference type="PANTHER" id="PTHR47396:SF1">
    <property type="entry name" value="ATP-DEPENDENT HELICASE IRC3-RELATED"/>
    <property type="match status" value="1"/>
</dbReference>
<keyword evidence="4" id="KW-1185">Reference proteome</keyword>
<dbReference type="Gene3D" id="3.90.1570.30">
    <property type="match status" value="1"/>
</dbReference>
<dbReference type="InterPro" id="IPR029464">
    <property type="entry name" value="HSDR_N"/>
</dbReference>
<proteinExistence type="predicted"/>
<feature type="domain" description="Type I restriction enzyme R protein N-terminal" evidence="2">
    <location>
        <begin position="44"/>
        <end position="107"/>
    </location>
</feature>
<accession>V6F5B0</accession>
<dbReference type="PANTHER" id="PTHR47396">
    <property type="entry name" value="TYPE I RESTRICTION ENZYME ECOKI R PROTEIN"/>
    <property type="match status" value="1"/>
</dbReference>
<dbReference type="KEGG" id="mgy:MGMSRv2__3347"/>
<dbReference type="Proteomes" id="UP000018922">
    <property type="component" value="Chromosome I"/>
</dbReference>
<dbReference type="Gene3D" id="3.40.50.300">
    <property type="entry name" value="P-loop containing nucleotide triphosphate hydrolases"/>
    <property type="match status" value="1"/>
</dbReference>
<reference evidence="3 4" key="1">
    <citation type="journal article" date="2014" name="Genome Announc.">
        <title>Complete genome sequence of Magnetospirillum gryphiswaldense MSR-1.</title>
        <authorList>
            <person name="Wang X."/>
            <person name="Wang Q."/>
            <person name="Zhang W."/>
            <person name="Wang Y."/>
            <person name="Li L."/>
            <person name="Wen T."/>
            <person name="Zhang T."/>
            <person name="Zhang Y."/>
            <person name="Xu J."/>
            <person name="Hu J."/>
            <person name="Li S."/>
            <person name="Liu L."/>
            <person name="Liu J."/>
            <person name="Jiang W."/>
            <person name="Tian J."/>
            <person name="Li Y."/>
            <person name="Schuler D."/>
            <person name="Wang L."/>
            <person name="Li J."/>
        </authorList>
    </citation>
    <scope>NUCLEOTIDE SEQUENCE [LARGE SCALE GENOMIC DNA]</scope>
    <source>
        <strain evidence="4">DSM 6361 / JCM 21280 / NBRC 15271 / MSR-1</strain>
    </source>
</reference>
<dbReference type="STRING" id="1430440.MGMSRv2__3347"/>
<feature type="domain" description="Helicase/UvrB N-terminal" evidence="1">
    <location>
        <begin position="143"/>
        <end position="182"/>
    </location>
</feature>
<dbReference type="GO" id="GO:0009307">
    <property type="term" value="P:DNA restriction-modification system"/>
    <property type="evidence" value="ECO:0007669"/>
    <property type="project" value="UniProtKB-KW"/>
</dbReference>
<dbReference type="InterPro" id="IPR006935">
    <property type="entry name" value="Helicase/UvrB_N"/>
</dbReference>
<evidence type="ECO:0000259" key="1">
    <source>
        <dbReference type="Pfam" id="PF04851"/>
    </source>
</evidence>
<dbReference type="GO" id="GO:0005829">
    <property type="term" value="C:cytosol"/>
    <property type="evidence" value="ECO:0007669"/>
    <property type="project" value="TreeGrafter"/>
</dbReference>
<dbReference type="Pfam" id="PF04851">
    <property type="entry name" value="ResIII"/>
    <property type="match status" value="1"/>
</dbReference>
<dbReference type="HOGENOM" id="CLU_1466527_0_0_5"/>
<name>V6F5B0_MAGGM</name>